<sequence>MAFFSLCFLIITMAVGTENMRPTEVKNHDAGKGDVNGIESITEVVWNSVKSMNVKTKLMVKAKTQLLPISVYHDLWKLRMALKQSMTRIASIALFWTPTSTRFNDMATLIIMDNRFKDDYIKSGEKEMLASGSLNLDVMGSVITAVPFDPNFQQFITGSLDFATDTMDINKVKFYLSFPDNRMSQTDSTAGFIDISWKTMPDENGVYEKVLWDVFTFPLRLPAEVELMLGKSKFTKVKNYLDKKYNERKELLSQLEDISCALVYGSDQGLNKIKNQLNEDTSASTKLLIDSNKREEAIKLKKMRDEISDAKSKLTSALSGNEIEAIQEARSELEAIFLKYNIELPAENKDTEKDGYAIINDAD</sequence>
<proteinExistence type="predicted"/>
<dbReference type="Pfam" id="PF16505">
    <property type="entry name" value="Emaravirus_P4"/>
    <property type="match status" value="1"/>
</dbReference>
<dbReference type="Proteomes" id="UP000888240">
    <property type="component" value="Genome"/>
</dbReference>
<organism evidence="1">
    <name type="scientific">Maple mottle-associated virus</name>
    <dbReference type="NCBI Taxonomy" id="2778521"/>
    <lineage>
        <taxon>Viruses</taxon>
        <taxon>Riboviria</taxon>
        <taxon>Orthornavirae</taxon>
        <taxon>Negarnaviricota</taxon>
        <taxon>Polyploviricotina</taxon>
        <taxon>Bunyaviricetes</taxon>
        <taxon>Elliovirales</taxon>
        <taxon>Fimoviridae</taxon>
        <taxon>Emaravirus</taxon>
        <taxon>Emaravirus aceris</taxon>
    </lineage>
</organism>
<keyword evidence="2" id="KW-1185">Reference proteome</keyword>
<name>A0A7L8Y996_9VIRU</name>
<dbReference type="RefSeq" id="YP_010840391.1">
    <property type="nucleotide sequence ID" value="NC_078675.1"/>
</dbReference>
<reference evidence="1" key="1">
    <citation type="submission" date="2020-08" db="EMBL/GenBank/DDBJ databases">
        <title>Whole genome sequencing identifies a novel species of the genus Emaravirus in maple trees.</title>
        <authorList>
            <person name="Rumbou A."/>
            <person name="Candresse T."/>
            <person name="von Bargen S."/>
            <person name="Buettner C."/>
        </authorList>
    </citation>
    <scope>NUCLEOTIDE SEQUENCE</scope>
    <source>
        <strain evidence="1">MaMaV/Acer</strain>
    </source>
</reference>
<gene>
    <name evidence="1" type="primary">P4</name>
</gene>
<dbReference type="EMBL" id="MT879193">
    <property type="protein sequence ID" value="QOI17318.1"/>
    <property type="molecule type" value="Viral_cRNA"/>
</dbReference>
<protein>
    <submittedName>
        <fullName evidence="1">Putative movement protein</fullName>
    </submittedName>
</protein>
<evidence type="ECO:0000313" key="2">
    <source>
        <dbReference type="Proteomes" id="UP000888240"/>
    </source>
</evidence>
<dbReference type="InterPro" id="IPR032434">
    <property type="entry name" value="Emaravirus_P4"/>
</dbReference>
<dbReference type="KEGG" id="vg:80551304"/>
<evidence type="ECO:0000313" key="1">
    <source>
        <dbReference type="EMBL" id="QOI17318.1"/>
    </source>
</evidence>
<accession>A0A7L8Y996</accession>
<dbReference type="GeneID" id="80551304"/>